<evidence type="ECO:0000313" key="6">
    <source>
        <dbReference type="Proteomes" id="UP000237073"/>
    </source>
</evidence>
<dbReference type="InterPro" id="IPR002347">
    <property type="entry name" value="SDR_fam"/>
</dbReference>
<protein>
    <submittedName>
        <fullName evidence="5">Sorbitol-6-phosphate 2-dehydrogenase</fullName>
        <ecNumber evidence="5">1.1.1.140</ecNumber>
    </submittedName>
</protein>
<evidence type="ECO:0000256" key="2">
    <source>
        <dbReference type="ARBA" id="ARBA00023002"/>
    </source>
</evidence>
<accession>A0A2P5GUS9</accession>
<dbReference type="PRINTS" id="PR00081">
    <property type="entry name" value="GDHRDH"/>
</dbReference>
<evidence type="ECO:0000256" key="3">
    <source>
        <dbReference type="RuleBase" id="RU000363"/>
    </source>
</evidence>
<dbReference type="AlphaFoldDB" id="A0A2P5GUS9"/>
<dbReference type="GO" id="GO:0048038">
    <property type="term" value="F:quinone binding"/>
    <property type="evidence" value="ECO:0007669"/>
    <property type="project" value="TreeGrafter"/>
</dbReference>
<keyword evidence="2 5" id="KW-0560">Oxidoreductase</keyword>
<dbReference type="Proteomes" id="UP000247005">
    <property type="component" value="Unassembled WGS sequence"/>
</dbReference>
<comment type="caution">
    <text evidence="5">The sequence shown here is derived from an EMBL/GenBank/DDBJ whole genome shotgun (WGS) entry which is preliminary data.</text>
</comment>
<organism evidence="5 7">
    <name type="scientific">Superficieibacter electus</name>
    <dbReference type="NCBI Taxonomy" id="2022662"/>
    <lineage>
        <taxon>Bacteria</taxon>
        <taxon>Pseudomonadati</taxon>
        <taxon>Pseudomonadota</taxon>
        <taxon>Gammaproteobacteria</taxon>
        <taxon>Enterobacterales</taxon>
        <taxon>Enterobacteriaceae</taxon>
        <taxon>Superficieibacter</taxon>
    </lineage>
</organism>
<proteinExistence type="inferred from homology"/>
<evidence type="ECO:0000313" key="7">
    <source>
        <dbReference type="Proteomes" id="UP000247005"/>
    </source>
</evidence>
<dbReference type="RefSeq" id="WP_103676427.1">
    <property type="nucleotide sequence ID" value="NZ_PQGD01000002.1"/>
</dbReference>
<sequence length="268" mass="28760">MASTQWISLNQKIIIVTGGSSGIGEKIVGGLSQNNAQVVVADLQLPSEEQKVAGVDYQLCDITDRNAVRSLMHGVVQRYGRIDGLVNNAAVNRARLLVDYYGQAPEYELSDDDFDFMININQKGTFICAQESARQMIVQKSGVIINILSEAGIEGSKGQSCYAATKAAVHGFTLSWAKELGAFGIRVVGVAPGINEPTPMGNMAHRKALAYTRGVAVTDIDEDYSHKIPLGRPGRLTEIADLVIWLASDQASYITGTTINITGGKSRG</sequence>
<dbReference type="GO" id="GO:0009010">
    <property type="term" value="F:sorbitol-6-phosphate 2-dehydrogenase activity"/>
    <property type="evidence" value="ECO:0007669"/>
    <property type="project" value="UniProtKB-EC"/>
</dbReference>
<comment type="similarity">
    <text evidence="1 3">Belongs to the short-chain dehydrogenases/reductases (SDR) family.</text>
</comment>
<dbReference type="PANTHER" id="PTHR42760:SF83">
    <property type="entry name" value="(3R)-3-HYDROXYACYL-COA DEHYDROGENASE"/>
    <property type="match status" value="1"/>
</dbReference>
<keyword evidence="6" id="KW-1185">Reference proteome</keyword>
<dbReference type="OrthoDB" id="9788235at2"/>
<dbReference type="EMBL" id="PQGE01000010">
    <property type="protein sequence ID" value="POP44291.1"/>
    <property type="molecule type" value="Genomic_DNA"/>
</dbReference>
<dbReference type="EC" id="1.1.1.140" evidence="5"/>
<dbReference type="PANTHER" id="PTHR42760">
    <property type="entry name" value="SHORT-CHAIN DEHYDROGENASES/REDUCTASES FAMILY MEMBER"/>
    <property type="match status" value="1"/>
</dbReference>
<dbReference type="InterPro" id="IPR036291">
    <property type="entry name" value="NAD(P)-bd_dom_sf"/>
</dbReference>
<dbReference type="SUPFAM" id="SSF51735">
    <property type="entry name" value="NAD(P)-binding Rossmann-fold domains"/>
    <property type="match status" value="1"/>
</dbReference>
<dbReference type="EMBL" id="PQGD01000002">
    <property type="protein sequence ID" value="POP50309.1"/>
    <property type="molecule type" value="Genomic_DNA"/>
</dbReference>
<evidence type="ECO:0000313" key="4">
    <source>
        <dbReference type="EMBL" id="POP44291.1"/>
    </source>
</evidence>
<dbReference type="GO" id="GO:0006633">
    <property type="term" value="P:fatty acid biosynthetic process"/>
    <property type="evidence" value="ECO:0007669"/>
    <property type="project" value="TreeGrafter"/>
</dbReference>
<dbReference type="Proteomes" id="UP000237073">
    <property type="component" value="Unassembled WGS sequence"/>
</dbReference>
<name>A0A2P5GUS9_9ENTR</name>
<dbReference type="InterPro" id="IPR020904">
    <property type="entry name" value="Sc_DH/Rdtase_CS"/>
</dbReference>
<dbReference type="PRINTS" id="PR00080">
    <property type="entry name" value="SDRFAMILY"/>
</dbReference>
<dbReference type="Pfam" id="PF00106">
    <property type="entry name" value="adh_short"/>
    <property type="match status" value="1"/>
</dbReference>
<reference evidence="6 7" key="1">
    <citation type="submission" date="2018-01" db="EMBL/GenBank/DDBJ databases">
        <title>Superficieibacter electus gen. nov., sp. nov., an extended-spectrum beta-lactamase possessing member of the Enterobacteriaceae family, isolated from intensive care unit surfaces.</title>
        <authorList>
            <person name="Potter R.F."/>
            <person name="D'Souza A.W."/>
        </authorList>
    </citation>
    <scope>NUCLEOTIDE SEQUENCE [LARGE SCALE GENOMIC DNA]</scope>
    <source>
        <strain evidence="5 7">BP-1</strain>
        <strain evidence="4 6">BP-2</strain>
    </source>
</reference>
<evidence type="ECO:0000256" key="1">
    <source>
        <dbReference type="ARBA" id="ARBA00006484"/>
    </source>
</evidence>
<dbReference type="NCBIfam" id="NF004817">
    <property type="entry name" value="PRK06171.1"/>
    <property type="match status" value="1"/>
</dbReference>
<evidence type="ECO:0000313" key="5">
    <source>
        <dbReference type="EMBL" id="POP50309.1"/>
    </source>
</evidence>
<gene>
    <name evidence="5" type="ORF">CHU32_02465</name>
    <name evidence="4" type="ORF">CHU33_12575</name>
</gene>
<dbReference type="PROSITE" id="PS00061">
    <property type="entry name" value="ADH_SHORT"/>
    <property type="match status" value="1"/>
</dbReference>
<dbReference type="Gene3D" id="3.40.50.720">
    <property type="entry name" value="NAD(P)-binding Rossmann-like Domain"/>
    <property type="match status" value="1"/>
</dbReference>
<dbReference type="FunFam" id="3.40.50.720:FF:000084">
    <property type="entry name" value="Short-chain dehydrogenase reductase"/>
    <property type="match status" value="1"/>
</dbReference>